<evidence type="ECO:0000256" key="1">
    <source>
        <dbReference type="SAM" id="Phobius"/>
    </source>
</evidence>
<gene>
    <name evidence="2" type="ORF">WNY58_05940</name>
</gene>
<keyword evidence="1" id="KW-0812">Transmembrane</keyword>
<reference evidence="2 3" key="1">
    <citation type="submission" date="2024-03" db="EMBL/GenBank/DDBJ databases">
        <title>Community enrichment and isolation of bacterial strains for fucoidan degradation.</title>
        <authorList>
            <person name="Sichert A."/>
        </authorList>
    </citation>
    <scope>NUCLEOTIDE SEQUENCE [LARGE SCALE GENOMIC DNA]</scope>
    <source>
        <strain evidence="2 3">AS76</strain>
    </source>
</reference>
<sequence>MEKPLNPYGLNMHPMRESLYNELHSRPFQVIPSPARITHLAVMCDAEESQQQFEHLKELYHHFGVTPPVEDELCYHSDFDKLRMRREKHMEFTTYTFINTDIEQGGNPFEVTGLTPLPKGWLESLPGTVMSAFHLSVDDARQTNELNLPLVKRFFEGMRLVGSSPQDGDARVWTTFQTHGDGFGRFLIYNKQMSDSQLGRLAQRILEIEVYRLMCLLSLPTAREINPTLGAMDQKLADVTYHLAHSKDIDEQELLSRLTDMAAWVEDCRARATFRFSATYAYHDLVIKRLEELREDEVSGHLTITEFMTRRLTPAVKTCRATSNRLEDLSRRIDRVAEMMRTRVELSIQSQNQELLASMDQRSKVQLMMQHTVEGLSVAAISYYTIGLLKYLLEALYNSGIELNKDLIMGISVPVVIGLVAFTTRKIHKRFLKMAIDQVAKAESEKKVQK</sequence>
<keyword evidence="1" id="KW-1133">Transmembrane helix</keyword>
<comment type="caution">
    <text evidence="2">The sequence shown here is derived from an EMBL/GenBank/DDBJ whole genome shotgun (WGS) entry which is preliminary data.</text>
</comment>
<protein>
    <submittedName>
        <fullName evidence="2">DUF3422 domain-containing protein</fullName>
    </submittedName>
</protein>
<evidence type="ECO:0000313" key="2">
    <source>
        <dbReference type="EMBL" id="MEM5535928.1"/>
    </source>
</evidence>
<keyword evidence="3" id="KW-1185">Reference proteome</keyword>
<organism evidence="2 3">
    <name type="scientific">Neptuniibacter pectenicola</name>
    <dbReference type="NCBI Taxonomy" id="1806669"/>
    <lineage>
        <taxon>Bacteria</taxon>
        <taxon>Pseudomonadati</taxon>
        <taxon>Pseudomonadota</taxon>
        <taxon>Gammaproteobacteria</taxon>
        <taxon>Oceanospirillales</taxon>
        <taxon>Oceanospirillaceae</taxon>
        <taxon>Neptuniibacter</taxon>
    </lineage>
</organism>
<dbReference type="EMBL" id="JBBMRA010000004">
    <property type="protein sequence ID" value="MEM5535928.1"/>
    <property type="molecule type" value="Genomic_DNA"/>
</dbReference>
<dbReference type="InterPro" id="IPR021830">
    <property type="entry name" value="DUF3422"/>
</dbReference>
<feature type="transmembrane region" description="Helical" evidence="1">
    <location>
        <begin position="407"/>
        <end position="424"/>
    </location>
</feature>
<keyword evidence="1" id="KW-0472">Membrane</keyword>
<name>A0ABU9TQD0_9GAMM</name>
<dbReference type="Proteomes" id="UP001449225">
    <property type="component" value="Unassembled WGS sequence"/>
</dbReference>
<evidence type="ECO:0000313" key="3">
    <source>
        <dbReference type="Proteomes" id="UP001449225"/>
    </source>
</evidence>
<accession>A0ABU9TQD0</accession>
<dbReference type="RefSeq" id="WP_067985266.1">
    <property type="nucleotide sequence ID" value="NZ_CAXBCE010000022.1"/>
</dbReference>
<proteinExistence type="predicted"/>
<dbReference type="Pfam" id="PF11902">
    <property type="entry name" value="DUF3422"/>
    <property type="match status" value="1"/>
</dbReference>